<name>I6ZT26_MELRP</name>
<evidence type="ECO:0000256" key="7">
    <source>
        <dbReference type="ARBA" id="ARBA00022679"/>
    </source>
</evidence>
<dbReference type="InterPro" id="IPR029063">
    <property type="entry name" value="SAM-dependent_MTases_sf"/>
</dbReference>
<dbReference type="AlphaFoldDB" id="I6ZT26"/>
<dbReference type="STRING" id="1191523.MROS_1967"/>
<dbReference type="PANTHER" id="PTHR11579">
    <property type="entry name" value="PROTEIN-L-ISOASPARTATE O-METHYLTRANSFERASE"/>
    <property type="match status" value="1"/>
</dbReference>
<dbReference type="Gene3D" id="3.40.50.150">
    <property type="entry name" value="Vaccinia Virus protein VP39"/>
    <property type="match status" value="1"/>
</dbReference>
<dbReference type="PROSITE" id="PS01279">
    <property type="entry name" value="PCMT"/>
    <property type="match status" value="1"/>
</dbReference>
<evidence type="ECO:0000256" key="6">
    <source>
        <dbReference type="ARBA" id="ARBA00022603"/>
    </source>
</evidence>
<dbReference type="EC" id="2.1.1.77" evidence="3 9"/>
<keyword evidence="7 10" id="KW-0808">Transferase</keyword>
<dbReference type="HOGENOM" id="CLU_055432_2_0_10"/>
<evidence type="ECO:0000256" key="4">
    <source>
        <dbReference type="ARBA" id="ARBA00013346"/>
    </source>
</evidence>
<dbReference type="Proteomes" id="UP000009011">
    <property type="component" value="Chromosome"/>
</dbReference>
<comment type="similarity">
    <text evidence="2">Belongs to the methyltransferase superfamily. L-isoaspartyl/D-aspartyl protein methyltransferase family.</text>
</comment>
<dbReference type="Pfam" id="PF01135">
    <property type="entry name" value="PCMT"/>
    <property type="match status" value="1"/>
</dbReference>
<dbReference type="EMBL" id="CP003557">
    <property type="protein sequence ID" value="AFN75199.1"/>
    <property type="molecule type" value="Genomic_DNA"/>
</dbReference>
<dbReference type="PANTHER" id="PTHR11579:SF0">
    <property type="entry name" value="PROTEIN-L-ISOASPARTATE(D-ASPARTATE) O-METHYLTRANSFERASE"/>
    <property type="match status" value="1"/>
</dbReference>
<evidence type="ECO:0000256" key="1">
    <source>
        <dbReference type="ARBA" id="ARBA00004496"/>
    </source>
</evidence>
<evidence type="ECO:0000313" key="10">
    <source>
        <dbReference type="EMBL" id="AFN75199.1"/>
    </source>
</evidence>
<dbReference type="NCBIfam" id="NF001453">
    <property type="entry name" value="PRK00312.1"/>
    <property type="match status" value="1"/>
</dbReference>
<evidence type="ECO:0000256" key="2">
    <source>
        <dbReference type="ARBA" id="ARBA00005369"/>
    </source>
</evidence>
<protein>
    <recommendedName>
        <fullName evidence="4 9">Protein-L-isoaspartate O-methyltransferase</fullName>
        <ecNumber evidence="3 9">2.1.1.77</ecNumber>
    </recommendedName>
</protein>
<evidence type="ECO:0000256" key="9">
    <source>
        <dbReference type="NCBIfam" id="TIGR00080"/>
    </source>
</evidence>
<dbReference type="CDD" id="cd02440">
    <property type="entry name" value="AdoMet_MTases"/>
    <property type="match status" value="1"/>
</dbReference>
<dbReference type="GO" id="GO:0032259">
    <property type="term" value="P:methylation"/>
    <property type="evidence" value="ECO:0007669"/>
    <property type="project" value="UniProtKB-KW"/>
</dbReference>
<dbReference type="NCBIfam" id="TIGR00080">
    <property type="entry name" value="pimt"/>
    <property type="match status" value="1"/>
</dbReference>
<dbReference type="SUPFAM" id="SSF53335">
    <property type="entry name" value="S-adenosyl-L-methionine-dependent methyltransferases"/>
    <property type="match status" value="1"/>
</dbReference>
<dbReference type="PATRIC" id="fig|1191523.3.peg.2082"/>
<sequence length="177" mass="19666">MPEIVAPHAYNDVALPIGYGQTISQPYTVAIMTQTLDVQPGQKILEIGTGSGYQAAILNYLGARVFTIERNHNLYNRALKIFDELNLKIAARCSDGTLGWEEYSPYDRIIVTAGSPTVPSNLKKQLKIGGKLVIPVGDRTSQVLKVLNKISEDKFEVQEIPYFAFVPLIGKEGWREK</sequence>
<reference evidence="10 11" key="1">
    <citation type="journal article" date="2013" name="PLoS ONE">
        <title>Genomic analysis of Melioribacter roseus, facultatively anaerobic organotrophic bacterium representing a novel deep lineage within Bacteriodetes/Chlorobi group.</title>
        <authorList>
            <person name="Kadnikov V.V."/>
            <person name="Mardanov A.V."/>
            <person name="Podosokorskaya O.A."/>
            <person name="Gavrilov S.N."/>
            <person name="Kublanov I.V."/>
            <person name="Beletsky A.V."/>
            <person name="Bonch-Osmolovskaya E.A."/>
            <person name="Ravin N.V."/>
        </authorList>
    </citation>
    <scope>NUCLEOTIDE SEQUENCE [LARGE SCALE GENOMIC DNA]</scope>
    <source>
        <strain evidence="11">JCM 17771 / P3M-2</strain>
    </source>
</reference>
<keyword evidence="11" id="KW-1185">Reference proteome</keyword>
<dbReference type="GO" id="GO:0030091">
    <property type="term" value="P:protein repair"/>
    <property type="evidence" value="ECO:0007669"/>
    <property type="project" value="UniProtKB-UniRule"/>
</dbReference>
<evidence type="ECO:0000256" key="5">
    <source>
        <dbReference type="ARBA" id="ARBA00022490"/>
    </source>
</evidence>
<dbReference type="eggNOG" id="COG2518">
    <property type="taxonomic scope" value="Bacteria"/>
</dbReference>
<keyword evidence="6 10" id="KW-0489">Methyltransferase</keyword>
<keyword evidence="8" id="KW-0949">S-adenosyl-L-methionine</keyword>
<comment type="subcellular location">
    <subcellularLocation>
        <location evidence="1">Cytoplasm</location>
    </subcellularLocation>
</comment>
<keyword evidence="5" id="KW-0963">Cytoplasm</keyword>
<evidence type="ECO:0000256" key="3">
    <source>
        <dbReference type="ARBA" id="ARBA00011890"/>
    </source>
</evidence>
<evidence type="ECO:0000313" key="11">
    <source>
        <dbReference type="Proteomes" id="UP000009011"/>
    </source>
</evidence>
<dbReference type="GO" id="GO:0004719">
    <property type="term" value="F:protein-L-isoaspartate (D-aspartate) O-methyltransferase activity"/>
    <property type="evidence" value="ECO:0007669"/>
    <property type="project" value="UniProtKB-UniRule"/>
</dbReference>
<accession>I6ZT26</accession>
<proteinExistence type="inferred from homology"/>
<evidence type="ECO:0000256" key="8">
    <source>
        <dbReference type="ARBA" id="ARBA00022691"/>
    </source>
</evidence>
<dbReference type="KEGG" id="mro:MROS_1967"/>
<dbReference type="GO" id="GO:0005737">
    <property type="term" value="C:cytoplasm"/>
    <property type="evidence" value="ECO:0007669"/>
    <property type="project" value="UniProtKB-SubCell"/>
</dbReference>
<dbReference type="InterPro" id="IPR000682">
    <property type="entry name" value="PCMT"/>
</dbReference>
<organism evidence="10 11">
    <name type="scientific">Melioribacter roseus (strain DSM 23840 / JCM 17771 / VKM B-2668 / P3M-2)</name>
    <dbReference type="NCBI Taxonomy" id="1191523"/>
    <lineage>
        <taxon>Bacteria</taxon>
        <taxon>Pseudomonadati</taxon>
        <taxon>Ignavibacteriota</taxon>
        <taxon>Ignavibacteria</taxon>
        <taxon>Ignavibacteriales</taxon>
        <taxon>Melioribacteraceae</taxon>
        <taxon>Melioribacter</taxon>
    </lineage>
</organism>
<gene>
    <name evidence="10" type="ordered locus">MROS_1967</name>
</gene>